<evidence type="ECO:0000313" key="3">
    <source>
        <dbReference type="Proteomes" id="UP000001861"/>
    </source>
</evidence>
<evidence type="ECO:0008006" key="4">
    <source>
        <dbReference type="Google" id="ProtNLM"/>
    </source>
</evidence>
<reference evidence="2 3" key="1">
    <citation type="journal article" date="2010" name="Proc. Natl. Acad. Sci. U.S.A.">
        <title>Insights into evolution of multicellular fungi from the assembled chromosomes of the mushroom Coprinopsis cinerea (Coprinus cinereus).</title>
        <authorList>
            <person name="Stajich J.E."/>
            <person name="Wilke S.K."/>
            <person name="Ahren D."/>
            <person name="Au C.H."/>
            <person name="Birren B.W."/>
            <person name="Borodovsky M."/>
            <person name="Burns C."/>
            <person name="Canback B."/>
            <person name="Casselton L.A."/>
            <person name="Cheng C.K."/>
            <person name="Deng J."/>
            <person name="Dietrich F.S."/>
            <person name="Fargo D.C."/>
            <person name="Farman M.L."/>
            <person name="Gathman A.C."/>
            <person name="Goldberg J."/>
            <person name="Guigo R."/>
            <person name="Hoegger P.J."/>
            <person name="Hooker J.B."/>
            <person name="Huggins A."/>
            <person name="James T.Y."/>
            <person name="Kamada T."/>
            <person name="Kilaru S."/>
            <person name="Kodira C."/>
            <person name="Kues U."/>
            <person name="Kupfer D."/>
            <person name="Kwan H.S."/>
            <person name="Lomsadze A."/>
            <person name="Li W."/>
            <person name="Lilly W.W."/>
            <person name="Ma L.J."/>
            <person name="Mackey A.J."/>
            <person name="Manning G."/>
            <person name="Martin F."/>
            <person name="Muraguchi H."/>
            <person name="Natvig D.O."/>
            <person name="Palmerini H."/>
            <person name="Ramesh M.A."/>
            <person name="Rehmeyer C.J."/>
            <person name="Roe B.A."/>
            <person name="Shenoy N."/>
            <person name="Stanke M."/>
            <person name="Ter-Hovhannisyan V."/>
            <person name="Tunlid A."/>
            <person name="Velagapudi R."/>
            <person name="Vision T.J."/>
            <person name="Zeng Q."/>
            <person name="Zolan M.E."/>
            <person name="Pukkila P.J."/>
        </authorList>
    </citation>
    <scope>NUCLEOTIDE SEQUENCE [LARGE SCALE GENOMIC DNA]</scope>
    <source>
        <strain evidence="3">Okayama-7 / 130 / ATCC MYA-4618 / FGSC 9003</strain>
    </source>
</reference>
<dbReference type="InParanoid" id="A8NEF6"/>
<organism evidence="2 3">
    <name type="scientific">Coprinopsis cinerea (strain Okayama-7 / 130 / ATCC MYA-4618 / FGSC 9003)</name>
    <name type="common">Inky cap fungus</name>
    <name type="synonym">Hormographiella aspergillata</name>
    <dbReference type="NCBI Taxonomy" id="240176"/>
    <lineage>
        <taxon>Eukaryota</taxon>
        <taxon>Fungi</taxon>
        <taxon>Dikarya</taxon>
        <taxon>Basidiomycota</taxon>
        <taxon>Agaricomycotina</taxon>
        <taxon>Agaricomycetes</taxon>
        <taxon>Agaricomycetidae</taxon>
        <taxon>Agaricales</taxon>
        <taxon>Agaricineae</taxon>
        <taxon>Psathyrellaceae</taxon>
        <taxon>Coprinopsis</taxon>
    </lineage>
</organism>
<comment type="caution">
    <text evidence="2">The sequence shown here is derived from an EMBL/GenBank/DDBJ whole genome shotgun (WGS) entry which is preliminary data.</text>
</comment>
<evidence type="ECO:0000256" key="1">
    <source>
        <dbReference type="SAM" id="MobiDB-lite"/>
    </source>
</evidence>
<dbReference type="KEGG" id="cci:CC1G_01075"/>
<evidence type="ECO:0000313" key="2">
    <source>
        <dbReference type="EMBL" id="EAU88702.2"/>
    </source>
</evidence>
<gene>
    <name evidence="2" type="ORF">CC1G_01075</name>
</gene>
<feature type="region of interest" description="Disordered" evidence="1">
    <location>
        <begin position="507"/>
        <end position="526"/>
    </location>
</feature>
<dbReference type="OrthoDB" id="3365698at2759"/>
<proteinExistence type="predicted"/>
<dbReference type="VEuPathDB" id="FungiDB:CC1G_01075"/>
<sequence length="729" mass="82043">MAVDEAPLLLTHVCRRWRDAALSMPVLWQNLHIPLPACPVRPHRIPSAQSTSGSQSAAPSLPPVQTLVNIWGAPPILMGQPVTVAPPALRPEEIHVIHHLQQLYETAISTWKRKMILRIEAVDAWLSRSGNLKLGLNIVEWSPPPDRRTITNGWKIKLAPLKIQLIEVLRKHKHKWQRLELSVTWRFLSEILATEAENLAYLKINHAPMSPPNIAESNQRFIIQRPGAIEDSSDDDELDDLDAENPEEHVTAAQSAAQQMFMKSALLKSSRESLRTLYLKALTTDLFLLPVKWENITELFFEGYSSRFSSWTPLPLIGVHSRFTKQEAALLLAKLTNLRKCHMLVGRADRRRPSVANLLPETKEPIVLQYLEHLSIHETNARQEESLASFFSAFEFPALQSIVFTTTVFPRLSRPSSLLAILASCGPNIRRLAIDYRSFTERDLMQVLSIVSGTVEEVFLTVDYWETREGHWDYDEDHGPHWHGGNDSNSRFFPVFLTNGFLKKLTPRIPRDDDESGSDSGADADAQGEEVEVLCPNLTSFTCRLRTAEFDEAALLRFVHARRHWKVLQAGKIKKMIEKVKIQFAMPKSQRAAEFREEGGRSDHSVFFNQLATVSSSSKKYVHPFVYQSLKHDPMVSLVEASAPPFAYPFSSSRNPRFSAPPLEVELFWPPETRISFFPRGFPDIPGYAAGAVHSTVWSPACGALGTCTLPGNGVSENGGLTESGVRIF</sequence>
<dbReference type="EMBL" id="AACS02000002">
    <property type="protein sequence ID" value="EAU88702.2"/>
    <property type="molecule type" value="Genomic_DNA"/>
</dbReference>
<accession>A8NEF6</accession>
<dbReference type="RefSeq" id="XP_001833013.2">
    <property type="nucleotide sequence ID" value="XM_001832961.2"/>
</dbReference>
<dbReference type="Proteomes" id="UP000001861">
    <property type="component" value="Unassembled WGS sequence"/>
</dbReference>
<keyword evidence="3" id="KW-1185">Reference proteome</keyword>
<dbReference type="HOGENOM" id="CLU_379924_0_0_1"/>
<dbReference type="GeneID" id="6009504"/>
<protein>
    <recommendedName>
        <fullName evidence="4">F-box domain-containing protein</fullName>
    </recommendedName>
</protein>
<dbReference type="AlphaFoldDB" id="A8NEF6"/>
<name>A8NEF6_COPC7</name>